<dbReference type="GO" id="GO:0016853">
    <property type="term" value="F:isomerase activity"/>
    <property type="evidence" value="ECO:0007669"/>
    <property type="project" value="UniProtKB-KW"/>
</dbReference>
<dbReference type="SUPFAM" id="SSF51658">
    <property type="entry name" value="Xylose isomerase-like"/>
    <property type="match status" value="1"/>
</dbReference>
<protein>
    <submittedName>
        <fullName evidence="2">Sugar phosphate isomerase/epimerase</fullName>
    </submittedName>
</protein>
<dbReference type="Pfam" id="PF01261">
    <property type="entry name" value="AP_endonuc_2"/>
    <property type="match status" value="1"/>
</dbReference>
<gene>
    <name evidence="2" type="ORF">H9763_12370</name>
</gene>
<dbReference type="EMBL" id="DWXE01000045">
    <property type="protein sequence ID" value="HJB92242.1"/>
    <property type="molecule type" value="Genomic_DNA"/>
</dbReference>
<accession>A0A9D2SF08</accession>
<dbReference type="Proteomes" id="UP000886883">
    <property type="component" value="Unassembled WGS sequence"/>
</dbReference>
<reference evidence="2" key="2">
    <citation type="submission" date="2021-04" db="EMBL/GenBank/DDBJ databases">
        <authorList>
            <person name="Gilroy R."/>
        </authorList>
    </citation>
    <scope>NUCLEOTIDE SEQUENCE</scope>
    <source>
        <strain evidence="2">USAMLcec3-2134</strain>
    </source>
</reference>
<dbReference type="InterPro" id="IPR036237">
    <property type="entry name" value="Xyl_isomerase-like_sf"/>
</dbReference>
<evidence type="ECO:0000313" key="2">
    <source>
        <dbReference type="EMBL" id="HJB92242.1"/>
    </source>
</evidence>
<dbReference type="InterPro" id="IPR013022">
    <property type="entry name" value="Xyl_isomerase-like_TIM-brl"/>
</dbReference>
<feature type="domain" description="Xylose isomerase-like TIM barrel" evidence="1">
    <location>
        <begin position="31"/>
        <end position="245"/>
    </location>
</feature>
<dbReference type="PANTHER" id="PTHR12110:SF41">
    <property type="entry name" value="INOSOSE DEHYDRATASE"/>
    <property type="match status" value="1"/>
</dbReference>
<dbReference type="Gene3D" id="3.20.20.150">
    <property type="entry name" value="Divalent-metal-dependent TIM barrel enzymes"/>
    <property type="match status" value="1"/>
</dbReference>
<evidence type="ECO:0000313" key="3">
    <source>
        <dbReference type="Proteomes" id="UP000886883"/>
    </source>
</evidence>
<name>A0A9D2SF08_9FIRM</name>
<proteinExistence type="predicted"/>
<dbReference type="InterPro" id="IPR050312">
    <property type="entry name" value="IolE/XylAMocC-like"/>
</dbReference>
<evidence type="ECO:0000259" key="1">
    <source>
        <dbReference type="Pfam" id="PF01261"/>
    </source>
</evidence>
<dbReference type="AlphaFoldDB" id="A0A9D2SF08"/>
<keyword evidence="2" id="KW-0413">Isomerase</keyword>
<comment type="caution">
    <text evidence="2">The sequence shown here is derived from an EMBL/GenBank/DDBJ whole genome shotgun (WGS) entry which is preliminary data.</text>
</comment>
<sequence length="263" mass="29982">MRRKMLEKCGLAMYTVHRNAQKDLYRTLCGAAELGYRGIEFYGEQTYDLRLLETSLKDSGLVLTGWHVEWRDLQDDRFPQTVGYLQAAGCPVAVIPCLGGRWNVGHGPKEECREIWLRYIEEINRIARKLKAEGIRAGYHNHEHEFALSYDGKTVFDLLFEGLSGDVMMELDTGNCIEGGGDPVRVLKRYRDRDVLLHLKPWSYERGFDVVLGDGDDANDWGGILDPDAQNCRWLLVESENASLPEMKNAGLCMRGLKQYFNG</sequence>
<reference evidence="2" key="1">
    <citation type="journal article" date="2021" name="PeerJ">
        <title>Extensive microbial diversity within the chicken gut microbiome revealed by metagenomics and culture.</title>
        <authorList>
            <person name="Gilroy R."/>
            <person name="Ravi A."/>
            <person name="Getino M."/>
            <person name="Pursley I."/>
            <person name="Horton D.L."/>
            <person name="Alikhan N.F."/>
            <person name="Baker D."/>
            <person name="Gharbi K."/>
            <person name="Hall N."/>
            <person name="Watson M."/>
            <person name="Adriaenssens E.M."/>
            <person name="Foster-Nyarko E."/>
            <person name="Jarju S."/>
            <person name="Secka A."/>
            <person name="Antonio M."/>
            <person name="Oren A."/>
            <person name="Chaudhuri R.R."/>
            <person name="La Ragione R."/>
            <person name="Hildebrand F."/>
            <person name="Pallen M.J."/>
        </authorList>
    </citation>
    <scope>NUCLEOTIDE SEQUENCE</scope>
    <source>
        <strain evidence="2">USAMLcec3-2134</strain>
    </source>
</reference>
<dbReference type="PANTHER" id="PTHR12110">
    <property type="entry name" value="HYDROXYPYRUVATE ISOMERASE"/>
    <property type="match status" value="1"/>
</dbReference>
<organism evidence="2 3">
    <name type="scientific">Candidatus Eisenbergiella merdigallinarum</name>
    <dbReference type="NCBI Taxonomy" id="2838552"/>
    <lineage>
        <taxon>Bacteria</taxon>
        <taxon>Bacillati</taxon>
        <taxon>Bacillota</taxon>
        <taxon>Clostridia</taxon>
        <taxon>Lachnospirales</taxon>
        <taxon>Lachnospiraceae</taxon>
        <taxon>Eisenbergiella</taxon>
    </lineage>
</organism>